<dbReference type="PANTHER" id="PTHR15492:SF1">
    <property type="entry name" value="CYCLIN-D1-BINDING PROTEIN 1"/>
    <property type="match status" value="1"/>
</dbReference>
<evidence type="ECO:0000256" key="1">
    <source>
        <dbReference type="ARBA" id="ARBA00004123"/>
    </source>
</evidence>
<keyword evidence="11" id="KW-1185">Reference proteome</keyword>
<dbReference type="Pfam" id="PF20936">
    <property type="entry name" value="GCIP_C"/>
    <property type="match status" value="1"/>
</dbReference>
<keyword evidence="5" id="KW-0539">Nucleus</keyword>
<dbReference type="PANTHER" id="PTHR15492">
    <property type="entry name" value="CYCLIN D1-BINDING PROTEIN 1"/>
    <property type="match status" value="1"/>
</dbReference>
<dbReference type="InterPro" id="IPR026907">
    <property type="entry name" value="GCIP-like"/>
</dbReference>
<dbReference type="InterPro" id="IPR049318">
    <property type="entry name" value="GCIP_C"/>
</dbReference>
<protein>
    <recommendedName>
        <fullName evidence="12">Cyclin-D1-binding protein 1</fullName>
    </recommendedName>
</protein>
<proteinExistence type="inferred from homology"/>
<accession>A0AA89AJ22</accession>
<evidence type="ECO:0008006" key="12">
    <source>
        <dbReference type="Google" id="ProtNLM"/>
    </source>
</evidence>
<sequence>MGKGARERLSRILNEHLNTVHETFQLWDQTPASSPDKVSWNDVIKLGEQVSKHANMVGMLWTGEAPETKVLEENMASYFNLLQGFLLHSHAKSRSKAQKLSIPQLVGSVWDACSALKKTPTTNVTAIGRAMTQVAVSMKDVLRKMKELKPASERADEASDEASIQAESQADNGDDSSDGDLGNDLSAEEMKIAKLAFGIMSETLVVMKELIRSITGLLKHESLDNSVNFLNSLEGLLKLCQGIGLQIDELGACLYPPQELPTIKAASEKICDHLDEMKVELDNLDGSSEAFVQACSVLRKSTRQLESQPGYSDAADLVPILENLAVGNQ</sequence>
<evidence type="ECO:0000259" key="9">
    <source>
        <dbReference type="Pfam" id="PF20936"/>
    </source>
</evidence>
<keyword evidence="4" id="KW-0963">Cytoplasm</keyword>
<evidence type="ECO:0000256" key="5">
    <source>
        <dbReference type="ARBA" id="ARBA00023242"/>
    </source>
</evidence>
<dbReference type="AlphaFoldDB" id="A0AA89AJ22"/>
<gene>
    <name evidence="10" type="ORF">RJ639_019315</name>
</gene>
<dbReference type="Pfam" id="PF13324">
    <property type="entry name" value="GCIP_N"/>
    <property type="match status" value="1"/>
</dbReference>
<evidence type="ECO:0000313" key="11">
    <source>
        <dbReference type="Proteomes" id="UP001188597"/>
    </source>
</evidence>
<dbReference type="InterPro" id="IPR049317">
    <property type="entry name" value="GCIP-like_N"/>
</dbReference>
<evidence type="ECO:0000313" key="10">
    <source>
        <dbReference type="EMBL" id="KAK3004063.1"/>
    </source>
</evidence>
<evidence type="ECO:0000256" key="3">
    <source>
        <dbReference type="ARBA" id="ARBA00008940"/>
    </source>
</evidence>
<evidence type="ECO:0000256" key="4">
    <source>
        <dbReference type="ARBA" id="ARBA00022490"/>
    </source>
</evidence>
<comment type="subcellular location">
    <subcellularLocation>
        <location evidence="2">Cytoplasm</location>
    </subcellularLocation>
    <subcellularLocation>
        <location evidence="1">Nucleus</location>
    </subcellularLocation>
</comment>
<evidence type="ECO:0000259" key="8">
    <source>
        <dbReference type="Pfam" id="PF13324"/>
    </source>
</evidence>
<dbReference type="GO" id="GO:0005634">
    <property type="term" value="C:nucleus"/>
    <property type="evidence" value="ECO:0007669"/>
    <property type="project" value="UniProtKB-SubCell"/>
</dbReference>
<reference evidence="10" key="1">
    <citation type="submission" date="2022-12" db="EMBL/GenBank/DDBJ databases">
        <title>Draft genome assemblies for two species of Escallonia (Escalloniales).</title>
        <authorList>
            <person name="Chanderbali A."/>
            <person name="Dervinis C."/>
            <person name="Anghel I."/>
            <person name="Soltis D."/>
            <person name="Soltis P."/>
            <person name="Zapata F."/>
        </authorList>
    </citation>
    <scope>NUCLEOTIDE SEQUENCE</scope>
    <source>
        <strain evidence="10">UCBG64.0493</strain>
        <tissue evidence="10">Leaf</tissue>
    </source>
</reference>
<evidence type="ECO:0000256" key="6">
    <source>
        <dbReference type="ARBA" id="ARBA00023306"/>
    </source>
</evidence>
<dbReference type="Gene3D" id="1.20.1410.10">
    <property type="entry name" value="I/LWEQ domain"/>
    <property type="match status" value="1"/>
</dbReference>
<name>A0AA89AJ22_9ASTE</name>
<evidence type="ECO:0000256" key="7">
    <source>
        <dbReference type="SAM" id="MobiDB-lite"/>
    </source>
</evidence>
<comment type="caution">
    <text evidence="10">The sequence shown here is derived from an EMBL/GenBank/DDBJ whole genome shotgun (WGS) entry which is preliminary data.</text>
</comment>
<dbReference type="EMBL" id="JAVXUP010002319">
    <property type="protein sequence ID" value="KAK3004063.1"/>
    <property type="molecule type" value="Genomic_DNA"/>
</dbReference>
<dbReference type="GO" id="GO:0005737">
    <property type="term" value="C:cytoplasm"/>
    <property type="evidence" value="ECO:0007669"/>
    <property type="project" value="UniProtKB-SubCell"/>
</dbReference>
<feature type="region of interest" description="Disordered" evidence="7">
    <location>
        <begin position="149"/>
        <end position="183"/>
    </location>
</feature>
<evidence type="ECO:0000256" key="2">
    <source>
        <dbReference type="ARBA" id="ARBA00004496"/>
    </source>
</evidence>
<organism evidence="10 11">
    <name type="scientific">Escallonia herrerae</name>
    <dbReference type="NCBI Taxonomy" id="1293975"/>
    <lineage>
        <taxon>Eukaryota</taxon>
        <taxon>Viridiplantae</taxon>
        <taxon>Streptophyta</taxon>
        <taxon>Embryophyta</taxon>
        <taxon>Tracheophyta</taxon>
        <taxon>Spermatophyta</taxon>
        <taxon>Magnoliopsida</taxon>
        <taxon>eudicotyledons</taxon>
        <taxon>Gunneridae</taxon>
        <taxon>Pentapetalae</taxon>
        <taxon>asterids</taxon>
        <taxon>campanulids</taxon>
        <taxon>Escalloniales</taxon>
        <taxon>Escalloniaceae</taxon>
        <taxon>Escallonia</taxon>
    </lineage>
</organism>
<comment type="similarity">
    <text evidence="3">Belongs to the CCNDBP1 family.</text>
</comment>
<keyword evidence="6" id="KW-0131">Cell cycle</keyword>
<feature type="domain" description="Cyclin-D1-binding protein 1-like N-terminal" evidence="8">
    <location>
        <begin position="92"/>
        <end position="150"/>
    </location>
</feature>
<feature type="domain" description="Cyclin-D1-binding protein 1-like C-terminal" evidence="9">
    <location>
        <begin position="171"/>
        <end position="277"/>
    </location>
</feature>
<dbReference type="Proteomes" id="UP001188597">
    <property type="component" value="Unassembled WGS sequence"/>
</dbReference>